<accession>K5WKF8</accession>
<feature type="region of interest" description="Disordered" evidence="1">
    <location>
        <begin position="1"/>
        <end position="62"/>
    </location>
</feature>
<dbReference type="GeneID" id="18914984"/>
<dbReference type="HOGENOM" id="CLU_2904919_0_0_1"/>
<feature type="compositionally biased region" description="Basic and acidic residues" evidence="1">
    <location>
        <begin position="32"/>
        <end position="42"/>
    </location>
</feature>
<feature type="compositionally biased region" description="Polar residues" evidence="1">
    <location>
        <begin position="51"/>
        <end position="62"/>
    </location>
</feature>
<dbReference type="KEGG" id="pco:PHACADRAFT_250645"/>
<protein>
    <submittedName>
        <fullName evidence="2">Uncharacterized protein</fullName>
    </submittedName>
</protein>
<dbReference type="Proteomes" id="UP000008370">
    <property type="component" value="Unassembled WGS sequence"/>
</dbReference>
<dbReference type="AlphaFoldDB" id="K5WKF8"/>
<keyword evidence="3" id="KW-1185">Reference proteome</keyword>
<reference evidence="2 3" key="1">
    <citation type="journal article" date="2012" name="BMC Genomics">
        <title>Comparative genomics of the white-rot fungi, Phanerochaete carnosa and P. chrysosporium, to elucidate the genetic basis of the distinct wood types they colonize.</title>
        <authorList>
            <person name="Suzuki H."/>
            <person name="MacDonald J."/>
            <person name="Syed K."/>
            <person name="Salamov A."/>
            <person name="Hori C."/>
            <person name="Aerts A."/>
            <person name="Henrissat B."/>
            <person name="Wiebenga A."/>
            <person name="vanKuyk P.A."/>
            <person name="Barry K."/>
            <person name="Lindquist E."/>
            <person name="LaButti K."/>
            <person name="Lapidus A."/>
            <person name="Lucas S."/>
            <person name="Coutinho P."/>
            <person name="Gong Y."/>
            <person name="Samejima M."/>
            <person name="Mahadevan R."/>
            <person name="Abou-Zaid M."/>
            <person name="de Vries R.P."/>
            <person name="Igarashi K."/>
            <person name="Yadav J.S."/>
            <person name="Grigoriev I.V."/>
            <person name="Master E.R."/>
        </authorList>
    </citation>
    <scope>NUCLEOTIDE SEQUENCE [LARGE SCALE GENOMIC DNA]</scope>
    <source>
        <strain evidence="2 3">HHB-10118-sp</strain>
    </source>
</reference>
<organism evidence="2 3">
    <name type="scientific">Phanerochaete carnosa (strain HHB-10118-sp)</name>
    <name type="common">White-rot fungus</name>
    <name type="synonym">Peniophora carnosa</name>
    <dbReference type="NCBI Taxonomy" id="650164"/>
    <lineage>
        <taxon>Eukaryota</taxon>
        <taxon>Fungi</taxon>
        <taxon>Dikarya</taxon>
        <taxon>Basidiomycota</taxon>
        <taxon>Agaricomycotina</taxon>
        <taxon>Agaricomycetes</taxon>
        <taxon>Polyporales</taxon>
        <taxon>Phanerochaetaceae</taxon>
        <taxon>Phanerochaete</taxon>
    </lineage>
</organism>
<dbReference type="InParanoid" id="K5WKF8"/>
<dbReference type="EMBL" id="JH930469">
    <property type="protein sequence ID" value="EKM59870.1"/>
    <property type="molecule type" value="Genomic_DNA"/>
</dbReference>
<name>K5WKF8_PHACS</name>
<dbReference type="RefSeq" id="XP_007392422.1">
    <property type="nucleotide sequence ID" value="XM_007392360.1"/>
</dbReference>
<gene>
    <name evidence="2" type="ORF">PHACADRAFT_250645</name>
</gene>
<sequence>MGVNLFSNEPHLMSSVNSNTPPSQHGQSCTEHGGHTIGEHRSLAQPWLPSAANQRLSKTLRS</sequence>
<proteinExistence type="predicted"/>
<evidence type="ECO:0000313" key="3">
    <source>
        <dbReference type="Proteomes" id="UP000008370"/>
    </source>
</evidence>
<evidence type="ECO:0000313" key="2">
    <source>
        <dbReference type="EMBL" id="EKM59870.1"/>
    </source>
</evidence>
<feature type="compositionally biased region" description="Polar residues" evidence="1">
    <location>
        <begin position="14"/>
        <end position="30"/>
    </location>
</feature>
<evidence type="ECO:0000256" key="1">
    <source>
        <dbReference type="SAM" id="MobiDB-lite"/>
    </source>
</evidence>